<dbReference type="EMBL" id="CP006912">
    <property type="protein sequence ID" value="AHB49346.1"/>
    <property type="molecule type" value="Genomic_DNA"/>
</dbReference>
<dbReference type="PANTHER" id="PTHR35936:SF17">
    <property type="entry name" value="ARGININE-BINDING EXTRACELLULAR PROTEIN ARTP"/>
    <property type="match status" value="1"/>
</dbReference>
<dbReference type="RefSeq" id="WP_023788221.1">
    <property type="nucleotide sequence ID" value="NC_022997.1"/>
</dbReference>
<dbReference type="SUPFAM" id="SSF53850">
    <property type="entry name" value="Periplasmic binding protein-like II"/>
    <property type="match status" value="1"/>
</dbReference>
<dbReference type="SMART" id="SM00062">
    <property type="entry name" value="PBPb"/>
    <property type="match status" value="1"/>
</dbReference>
<dbReference type="PATRIC" id="fig|1029756.8.peg.3028"/>
<feature type="chain" id="PRO_5004740577" evidence="2">
    <location>
        <begin position="33"/>
        <end position="291"/>
    </location>
</feature>
<dbReference type="KEGG" id="hni:W911_14540"/>
<evidence type="ECO:0000313" key="5">
    <source>
        <dbReference type="Proteomes" id="UP000018542"/>
    </source>
</evidence>
<dbReference type="OrthoDB" id="176845at2"/>
<dbReference type="HOGENOM" id="CLU_056715_0_0_5"/>
<dbReference type="PANTHER" id="PTHR35936">
    <property type="entry name" value="MEMBRANE-BOUND LYTIC MUREIN TRANSGLYCOSYLASE F"/>
    <property type="match status" value="1"/>
</dbReference>
<keyword evidence="1 2" id="KW-0732">Signal</keyword>
<protein>
    <submittedName>
        <fullName evidence="4">ABC transporter substrate-binding protein</fullName>
    </submittedName>
</protein>
<dbReference type="GO" id="GO:0046170">
    <property type="term" value="P:methanol catabolic process"/>
    <property type="evidence" value="ECO:0007669"/>
    <property type="project" value="InterPro"/>
</dbReference>
<proteinExistence type="predicted"/>
<gene>
    <name evidence="4" type="ORF">W911_14540</name>
</gene>
<organism evidence="4 5">
    <name type="scientific">Hyphomicrobium nitrativorans NL23</name>
    <dbReference type="NCBI Taxonomy" id="1029756"/>
    <lineage>
        <taxon>Bacteria</taxon>
        <taxon>Pseudomonadati</taxon>
        <taxon>Pseudomonadota</taxon>
        <taxon>Alphaproteobacteria</taxon>
        <taxon>Hyphomicrobiales</taxon>
        <taxon>Hyphomicrobiaceae</taxon>
        <taxon>Hyphomicrobium</taxon>
    </lineage>
</organism>
<name>V5SER1_9HYPH</name>
<accession>V5SER1</accession>
<dbReference type="InterPro" id="IPR022455">
    <property type="entry name" value="Methanol_oxidation_MoxJ"/>
</dbReference>
<dbReference type="STRING" id="1029756.W911_14540"/>
<dbReference type="NCBIfam" id="TIGR03870">
    <property type="entry name" value="ABC_MoxJ"/>
    <property type="match status" value="1"/>
</dbReference>
<sequence length="291" mass="32570">MKRYASSRFFGFKSALCAPLLAVGVLAAPAMADDGENQSNKLRICAAADELPYSNRDRSGFENKIAEVLADAMGREVQFVWFSKPAIYIVRDQLEMKMCDVVMGLDTGDDRVLTSKPYYRAPYVFIQRKDSKLDIKDWNSPDLAKAGKIGFTPGTPAQVMLEKIGLFREHFNYMHSLTNFQDRRNRFTRIPPQRMVNEVVNGTADVAINFAPDVARYVKASEQVELTVIPDDNVRSDGEKVPHHFDQSVGVRKDDTALLSAVNLALEKAKPQIEEILKDEGIPLVTGLPRS</sequence>
<evidence type="ECO:0000256" key="1">
    <source>
        <dbReference type="ARBA" id="ARBA00022729"/>
    </source>
</evidence>
<feature type="signal peptide" evidence="2">
    <location>
        <begin position="1"/>
        <end position="32"/>
    </location>
</feature>
<evidence type="ECO:0000313" key="4">
    <source>
        <dbReference type="EMBL" id="AHB49346.1"/>
    </source>
</evidence>
<evidence type="ECO:0000256" key="2">
    <source>
        <dbReference type="SAM" id="SignalP"/>
    </source>
</evidence>
<dbReference type="Gene3D" id="3.40.190.10">
    <property type="entry name" value="Periplasmic binding protein-like II"/>
    <property type="match status" value="2"/>
</dbReference>
<dbReference type="GO" id="GO:0042597">
    <property type="term" value="C:periplasmic space"/>
    <property type="evidence" value="ECO:0007669"/>
    <property type="project" value="InterPro"/>
</dbReference>
<reference evidence="4 5" key="1">
    <citation type="journal article" date="2014" name="Genome Announc.">
        <title>Complete Genome Sequence of Hyphomicrobium nitrativorans Strain NL23, a Denitrifying Bacterium Isolated from Biofilm of a Methanol-Fed Denitrification System Treating Seawater at the Montreal Biodome.</title>
        <authorList>
            <person name="Martineau C."/>
            <person name="Villeneuve C."/>
            <person name="Mauffrey F."/>
            <person name="Villemur R."/>
        </authorList>
    </citation>
    <scope>NUCLEOTIDE SEQUENCE [LARGE SCALE GENOMIC DNA]</scope>
    <source>
        <strain evidence="4">NL23</strain>
    </source>
</reference>
<feature type="domain" description="Solute-binding protein family 3/N-terminal" evidence="3">
    <location>
        <begin position="41"/>
        <end position="280"/>
    </location>
</feature>
<dbReference type="Proteomes" id="UP000018542">
    <property type="component" value="Chromosome"/>
</dbReference>
<evidence type="ECO:0000259" key="3">
    <source>
        <dbReference type="SMART" id="SM00062"/>
    </source>
</evidence>
<dbReference type="Pfam" id="PF00497">
    <property type="entry name" value="SBP_bac_3"/>
    <property type="match status" value="1"/>
</dbReference>
<keyword evidence="5" id="KW-1185">Reference proteome</keyword>
<dbReference type="AlphaFoldDB" id="V5SER1"/>
<dbReference type="InterPro" id="IPR001638">
    <property type="entry name" value="Solute-binding_3/MltF_N"/>
</dbReference>